<evidence type="ECO:0000313" key="2">
    <source>
        <dbReference type="Proteomes" id="UP000256686"/>
    </source>
</evidence>
<organism evidence="1 2">
    <name type="scientific">Chryseobacterium pennae</name>
    <dbReference type="NCBI Taxonomy" id="2258962"/>
    <lineage>
        <taxon>Bacteria</taxon>
        <taxon>Pseudomonadati</taxon>
        <taxon>Bacteroidota</taxon>
        <taxon>Flavobacteriia</taxon>
        <taxon>Flavobacteriales</taxon>
        <taxon>Weeksellaceae</taxon>
        <taxon>Chryseobacterium group</taxon>
        <taxon>Chryseobacterium</taxon>
    </lineage>
</organism>
<evidence type="ECO:0000313" key="1">
    <source>
        <dbReference type="EMBL" id="REC60046.1"/>
    </source>
</evidence>
<proteinExistence type="predicted"/>
<protein>
    <submittedName>
        <fullName evidence="1">Uncharacterized protein</fullName>
    </submittedName>
</protein>
<sequence length="61" mass="7111">MYNKLIDIVIGFYGCKDKKNRIFLSDNTVLRINGLNCRVLVGLYTALHFSKFSIKTLRTER</sequence>
<name>A0A3D9C3A0_9FLAO</name>
<comment type="caution">
    <text evidence="1">The sequence shown here is derived from an EMBL/GenBank/DDBJ whole genome shotgun (WGS) entry which is preliminary data.</text>
</comment>
<gene>
    <name evidence="1" type="ORF">DRF65_22925</name>
</gene>
<accession>A0A3D9C3A0</accession>
<dbReference type="EMBL" id="QNVT01000029">
    <property type="protein sequence ID" value="REC60046.1"/>
    <property type="molecule type" value="Genomic_DNA"/>
</dbReference>
<dbReference type="Proteomes" id="UP000256686">
    <property type="component" value="Unassembled WGS sequence"/>
</dbReference>
<reference evidence="2" key="1">
    <citation type="submission" date="2018-06" db="EMBL/GenBank/DDBJ databases">
        <authorList>
            <person name="Lum Nde A."/>
            <person name="Hugo C."/>
        </authorList>
    </citation>
    <scope>NUCLEOTIDE SEQUENCE [LARGE SCALE GENOMIC DNA]</scope>
    <source>
        <strain evidence="2">1_F178</strain>
    </source>
</reference>
<dbReference type="AlphaFoldDB" id="A0A3D9C3A0"/>
<keyword evidence="2" id="KW-1185">Reference proteome</keyword>